<dbReference type="Gene3D" id="3.30.2310.20">
    <property type="entry name" value="RelE-like"/>
    <property type="match status" value="1"/>
</dbReference>
<comment type="caution">
    <text evidence="1">The sequence shown here is derived from an EMBL/GenBank/DDBJ whole genome shotgun (WGS) entry which is preliminary data.</text>
</comment>
<sequence length="125" mass="14400">MATWEVEYTDEFGAWWEGLDEAAQIAVDATVRLLEKKGPQLPFPHSSDVRGSRFGQMRELRIQHKGEPYRVLYAFDPRRTAILLIGGNKSGNDRWYQEYVPRADRLYEDHLAALAKEGLIHGKKV</sequence>
<dbReference type="AlphaFoldDB" id="A0A1F6TRL5"/>
<organism evidence="1 2">
    <name type="scientific">Candidatus Muproteobacteria bacterium RBG_16_65_34</name>
    <dbReference type="NCBI Taxonomy" id="1817760"/>
    <lineage>
        <taxon>Bacteria</taxon>
        <taxon>Pseudomonadati</taxon>
        <taxon>Pseudomonadota</taxon>
        <taxon>Candidatus Muproteobacteria</taxon>
    </lineage>
</organism>
<dbReference type="EMBL" id="MFSU01000046">
    <property type="protein sequence ID" value="OGI47797.1"/>
    <property type="molecule type" value="Genomic_DNA"/>
</dbReference>
<name>A0A1F6TRL5_9PROT</name>
<dbReference type="InterPro" id="IPR035093">
    <property type="entry name" value="RelE/ParE_toxin_dom_sf"/>
</dbReference>
<reference evidence="1 2" key="1">
    <citation type="journal article" date="2016" name="Nat. Commun.">
        <title>Thousands of microbial genomes shed light on interconnected biogeochemical processes in an aquifer system.</title>
        <authorList>
            <person name="Anantharaman K."/>
            <person name="Brown C.T."/>
            <person name="Hug L.A."/>
            <person name="Sharon I."/>
            <person name="Castelle C.J."/>
            <person name="Probst A.J."/>
            <person name="Thomas B.C."/>
            <person name="Singh A."/>
            <person name="Wilkins M.J."/>
            <person name="Karaoz U."/>
            <person name="Brodie E.L."/>
            <person name="Williams K.H."/>
            <person name="Hubbard S.S."/>
            <person name="Banfield J.F."/>
        </authorList>
    </citation>
    <scope>NUCLEOTIDE SEQUENCE [LARGE SCALE GENOMIC DNA]</scope>
</reference>
<proteinExistence type="predicted"/>
<accession>A0A1F6TRL5</accession>
<gene>
    <name evidence="1" type="ORF">A2151_01240</name>
</gene>
<evidence type="ECO:0000313" key="2">
    <source>
        <dbReference type="Proteomes" id="UP000178885"/>
    </source>
</evidence>
<dbReference type="Proteomes" id="UP000178885">
    <property type="component" value="Unassembled WGS sequence"/>
</dbReference>
<evidence type="ECO:0000313" key="1">
    <source>
        <dbReference type="EMBL" id="OGI47797.1"/>
    </source>
</evidence>
<dbReference type="Pfam" id="PF05973">
    <property type="entry name" value="Gp49"/>
    <property type="match status" value="1"/>
</dbReference>
<dbReference type="InterPro" id="IPR009241">
    <property type="entry name" value="HigB-like"/>
</dbReference>
<protein>
    <submittedName>
        <fullName evidence="1">Addiction module toxin RelE</fullName>
    </submittedName>
</protein>